<proteinExistence type="predicted"/>
<protein>
    <submittedName>
        <fullName evidence="2">Uncharacterized protein</fullName>
    </submittedName>
</protein>
<dbReference type="Proteomes" id="UP001159363">
    <property type="component" value="Chromosome 5"/>
</dbReference>
<gene>
    <name evidence="2" type="ORF">PR048_017800</name>
</gene>
<sequence>MQGWGKHKIPEKTRQSEASYGTILGVAALGIEPGSPWWQASSLTTTSLRPLLNTGYLSLLNTEKSTYGILKVVRELIASQDGPLTPTRKSGLCKTPNFRTWESCWTMPLVGSFCRVSPVYRPFAFRHTCDSAVYPLGLMSNNYDNGTKWREFLSRTKRVPAHSSIPKDEGRISLASSSRRDARKPESVFNEAEWGDLAGSNIYVLRDDEGEVR</sequence>
<organism evidence="2 3">
    <name type="scientific">Dryococelus australis</name>
    <dbReference type="NCBI Taxonomy" id="614101"/>
    <lineage>
        <taxon>Eukaryota</taxon>
        <taxon>Metazoa</taxon>
        <taxon>Ecdysozoa</taxon>
        <taxon>Arthropoda</taxon>
        <taxon>Hexapoda</taxon>
        <taxon>Insecta</taxon>
        <taxon>Pterygota</taxon>
        <taxon>Neoptera</taxon>
        <taxon>Polyneoptera</taxon>
        <taxon>Phasmatodea</taxon>
        <taxon>Verophasmatodea</taxon>
        <taxon>Anareolatae</taxon>
        <taxon>Phasmatidae</taxon>
        <taxon>Eurycanthinae</taxon>
        <taxon>Dryococelus</taxon>
    </lineage>
</organism>
<feature type="region of interest" description="Disordered" evidence="1">
    <location>
        <begin position="160"/>
        <end position="187"/>
    </location>
</feature>
<comment type="caution">
    <text evidence="2">The sequence shown here is derived from an EMBL/GenBank/DDBJ whole genome shotgun (WGS) entry which is preliminary data.</text>
</comment>
<accession>A0ABQ9HAL5</accession>
<reference evidence="2 3" key="1">
    <citation type="submission" date="2023-02" db="EMBL/GenBank/DDBJ databases">
        <title>LHISI_Scaffold_Assembly.</title>
        <authorList>
            <person name="Stuart O.P."/>
            <person name="Cleave R."/>
            <person name="Magrath M.J.L."/>
            <person name="Mikheyev A.S."/>
        </authorList>
    </citation>
    <scope>NUCLEOTIDE SEQUENCE [LARGE SCALE GENOMIC DNA]</scope>
    <source>
        <strain evidence="2">Daus_M_001</strain>
        <tissue evidence="2">Leg muscle</tissue>
    </source>
</reference>
<evidence type="ECO:0000313" key="3">
    <source>
        <dbReference type="Proteomes" id="UP001159363"/>
    </source>
</evidence>
<dbReference type="EMBL" id="JARBHB010000006">
    <property type="protein sequence ID" value="KAJ8881319.1"/>
    <property type="molecule type" value="Genomic_DNA"/>
</dbReference>
<evidence type="ECO:0000313" key="2">
    <source>
        <dbReference type="EMBL" id="KAJ8881319.1"/>
    </source>
</evidence>
<keyword evidence="3" id="KW-1185">Reference proteome</keyword>
<name>A0ABQ9HAL5_9NEOP</name>
<evidence type="ECO:0000256" key="1">
    <source>
        <dbReference type="SAM" id="MobiDB-lite"/>
    </source>
</evidence>